<comment type="similarity">
    <text evidence="3">Belongs to the methylenetetrahydrofolate reductase family.</text>
</comment>
<evidence type="ECO:0000256" key="7">
    <source>
        <dbReference type="ARBA" id="ARBA00034530"/>
    </source>
</evidence>
<dbReference type="GO" id="GO:0106313">
    <property type="term" value="F:methylenetetrahydrofolate reductase (NADPH) activity"/>
    <property type="evidence" value="ECO:0007669"/>
    <property type="project" value="UniProtKB-EC"/>
</dbReference>
<gene>
    <name evidence="12" type="ORF">Pmani_028322</name>
</gene>
<dbReference type="InterPro" id="IPR003171">
    <property type="entry name" value="Mehydrof_redctse-like"/>
</dbReference>
<comment type="pathway">
    <text evidence="2 9">One-carbon metabolism; tetrahydrofolate interconversion.</text>
</comment>
<dbReference type="Pfam" id="PF21895">
    <property type="entry name" value="MTHFR_C"/>
    <property type="match status" value="1"/>
</dbReference>
<name>A0AAE1TY54_9EUCA</name>
<dbReference type="GO" id="GO:0005829">
    <property type="term" value="C:cytosol"/>
    <property type="evidence" value="ECO:0007669"/>
    <property type="project" value="TreeGrafter"/>
</dbReference>
<evidence type="ECO:0000256" key="2">
    <source>
        <dbReference type="ARBA" id="ARBA00004777"/>
    </source>
</evidence>
<dbReference type="PANTHER" id="PTHR45754:SF3">
    <property type="entry name" value="METHYLENETETRAHYDROFOLATE REDUCTASE (NADPH)"/>
    <property type="match status" value="1"/>
</dbReference>
<comment type="cofactor">
    <cofactor evidence="1">
        <name>FAD</name>
        <dbReference type="ChEBI" id="CHEBI:57692"/>
    </cofactor>
</comment>
<dbReference type="NCBIfam" id="TIGR00677">
    <property type="entry name" value="fadh2_euk"/>
    <property type="match status" value="1"/>
</dbReference>
<feature type="region of interest" description="Disordered" evidence="10">
    <location>
        <begin position="38"/>
        <end position="60"/>
    </location>
</feature>
<comment type="caution">
    <text evidence="12">The sequence shown here is derived from an EMBL/GenBank/DDBJ whole genome shotgun (WGS) entry which is preliminary data.</text>
</comment>
<dbReference type="PANTHER" id="PTHR45754">
    <property type="entry name" value="METHYLENETETRAHYDROFOLATE REDUCTASE"/>
    <property type="match status" value="1"/>
</dbReference>
<dbReference type="Gene3D" id="3.20.20.220">
    <property type="match status" value="1"/>
</dbReference>
<proteinExistence type="inferred from homology"/>
<dbReference type="CDD" id="cd00537">
    <property type="entry name" value="MTHFR"/>
    <property type="match status" value="1"/>
</dbReference>
<dbReference type="GO" id="GO:0009086">
    <property type="term" value="P:methionine biosynthetic process"/>
    <property type="evidence" value="ECO:0007669"/>
    <property type="project" value="TreeGrafter"/>
</dbReference>
<accession>A0AAE1TY54</accession>
<dbReference type="InterPro" id="IPR029041">
    <property type="entry name" value="FAD-linked_oxidoreductase-like"/>
</dbReference>
<protein>
    <recommendedName>
        <fullName evidence="7">methylenetetrahydrofolate reductase (NADPH)</fullName>
        <ecNumber evidence="7">1.5.1.53</ecNumber>
    </recommendedName>
</protein>
<keyword evidence="6" id="KW-0560">Oxidoreductase</keyword>
<evidence type="ECO:0000313" key="12">
    <source>
        <dbReference type="EMBL" id="KAK4299390.1"/>
    </source>
</evidence>
<keyword evidence="5" id="KW-0274">FAD</keyword>
<dbReference type="AlphaFoldDB" id="A0AAE1TY54"/>
<dbReference type="InterPro" id="IPR053806">
    <property type="entry name" value="MTHFR_C"/>
</dbReference>
<feature type="non-terminal residue" evidence="12">
    <location>
        <position position="1"/>
    </location>
</feature>
<dbReference type="Proteomes" id="UP001292094">
    <property type="component" value="Unassembled WGS sequence"/>
</dbReference>
<sequence length="664" mass="75241">MVKETAPAPTHHDPLPGTPQTHTHTHTALPILKQFLSLRDGNGHPHSHPPHAPYPEDECHPYQPEYLTGYHSLGEKIQGRVESRDKFFSLEFFPPRTKGGAVNLLARFDRMRQGNPLFCDVTWHPAGNPGGDTETSSMTIAGAALNYSGLETMLHMTCCSMTKSEITKHLKRAKDIGLRNILALRGDPPHGAEDWVAPEDGFNYASDLVTHIRREFGNYFVICVAAYPTGHPEATSYTDDLIHLKEKVDAGADFIITQLFFKAQTFTKFVGDCRARGITCPIIPGIMPIQSHESLRHIVKLSKLELPQEILDVVAPLKDNDEAIRNYGIHQCVQLIKELFNDDMAPGIHFYTLNREVASTAILKQVGLWASTPHRPLPWKMAANHKRSSEDVRPIFWASRPKAYVYRTQHWDEFPNGRWGHSESPAFGELKDYYLFYLASKSSREQLLSMWGESLDSEQDVWDVFHAYLTGTCNKAGNKVTKVPWNDDILSAETSLLTEKLANFNKRGVLTINSQPNVNGASSEDPVVGWGMPGGYVYQKAYLEFFTSHDNIEALINILPLFPRINYHIINRDGSADFSNCHKHRPNAVTWGAFPGTEIIQPTIVDPLSFKAWKDEAFGLWEEQWGKLYPEDSPSRRLIHYITRHYYLVNLVDNDYPRPSCLWE</sequence>
<evidence type="ECO:0000256" key="9">
    <source>
        <dbReference type="RuleBase" id="RU004254"/>
    </source>
</evidence>
<evidence type="ECO:0000313" key="13">
    <source>
        <dbReference type="Proteomes" id="UP001292094"/>
    </source>
</evidence>
<evidence type="ECO:0000256" key="4">
    <source>
        <dbReference type="ARBA" id="ARBA00022630"/>
    </source>
</evidence>
<comment type="catalytic activity">
    <reaction evidence="8">
        <text>(6S)-5-methyl-5,6,7,8-tetrahydrofolate + NADP(+) = (6R)-5,10-methylene-5,6,7,8-tetrahydrofolate + NADPH + H(+)</text>
        <dbReference type="Rhea" id="RHEA:19817"/>
        <dbReference type="ChEBI" id="CHEBI:15378"/>
        <dbReference type="ChEBI" id="CHEBI:15636"/>
        <dbReference type="ChEBI" id="CHEBI:18608"/>
        <dbReference type="ChEBI" id="CHEBI:57783"/>
        <dbReference type="ChEBI" id="CHEBI:58349"/>
        <dbReference type="EC" id="1.5.1.53"/>
    </reaction>
    <physiologicalReaction direction="right-to-left" evidence="8">
        <dbReference type="Rhea" id="RHEA:19819"/>
    </physiologicalReaction>
</comment>
<dbReference type="EC" id="1.5.1.53" evidence="7"/>
<evidence type="ECO:0000256" key="6">
    <source>
        <dbReference type="ARBA" id="ARBA00023002"/>
    </source>
</evidence>
<feature type="region of interest" description="Disordered" evidence="10">
    <location>
        <begin position="1"/>
        <end position="24"/>
    </location>
</feature>
<evidence type="ECO:0000259" key="11">
    <source>
        <dbReference type="Pfam" id="PF21895"/>
    </source>
</evidence>
<dbReference type="EMBL" id="JAWZYT010003250">
    <property type="protein sequence ID" value="KAK4299390.1"/>
    <property type="molecule type" value="Genomic_DNA"/>
</dbReference>
<evidence type="ECO:0000256" key="8">
    <source>
        <dbReference type="ARBA" id="ARBA00047751"/>
    </source>
</evidence>
<keyword evidence="4" id="KW-0285">Flavoprotein</keyword>
<dbReference type="Pfam" id="PF02219">
    <property type="entry name" value="MTHFR"/>
    <property type="match status" value="1"/>
</dbReference>
<organism evidence="12 13">
    <name type="scientific">Petrolisthes manimaculis</name>
    <dbReference type="NCBI Taxonomy" id="1843537"/>
    <lineage>
        <taxon>Eukaryota</taxon>
        <taxon>Metazoa</taxon>
        <taxon>Ecdysozoa</taxon>
        <taxon>Arthropoda</taxon>
        <taxon>Crustacea</taxon>
        <taxon>Multicrustacea</taxon>
        <taxon>Malacostraca</taxon>
        <taxon>Eumalacostraca</taxon>
        <taxon>Eucarida</taxon>
        <taxon>Decapoda</taxon>
        <taxon>Pleocyemata</taxon>
        <taxon>Anomura</taxon>
        <taxon>Galatheoidea</taxon>
        <taxon>Porcellanidae</taxon>
        <taxon>Petrolisthes</taxon>
    </lineage>
</organism>
<feature type="domain" description="MTHFR SAM-binding regulatory" evidence="11">
    <location>
        <begin position="375"/>
        <end position="664"/>
    </location>
</feature>
<evidence type="ECO:0000256" key="1">
    <source>
        <dbReference type="ARBA" id="ARBA00001974"/>
    </source>
</evidence>
<evidence type="ECO:0000256" key="5">
    <source>
        <dbReference type="ARBA" id="ARBA00022827"/>
    </source>
</evidence>
<keyword evidence="13" id="KW-1185">Reference proteome</keyword>
<dbReference type="SUPFAM" id="SSF51730">
    <property type="entry name" value="FAD-linked oxidoreductase"/>
    <property type="match status" value="1"/>
</dbReference>
<evidence type="ECO:0000256" key="3">
    <source>
        <dbReference type="ARBA" id="ARBA00006743"/>
    </source>
</evidence>
<dbReference type="InterPro" id="IPR004621">
    <property type="entry name" value="Fadh2_euk"/>
</dbReference>
<dbReference type="GO" id="GO:0071949">
    <property type="term" value="F:FAD binding"/>
    <property type="evidence" value="ECO:0007669"/>
    <property type="project" value="TreeGrafter"/>
</dbReference>
<reference evidence="12" key="1">
    <citation type="submission" date="2023-11" db="EMBL/GenBank/DDBJ databases">
        <title>Genome assemblies of two species of porcelain crab, Petrolisthes cinctipes and Petrolisthes manimaculis (Anomura: Porcellanidae).</title>
        <authorList>
            <person name="Angst P."/>
        </authorList>
    </citation>
    <scope>NUCLEOTIDE SEQUENCE</scope>
    <source>
        <strain evidence="12">PB745_02</strain>
        <tissue evidence="12">Gill</tissue>
    </source>
</reference>
<evidence type="ECO:0000256" key="10">
    <source>
        <dbReference type="SAM" id="MobiDB-lite"/>
    </source>
</evidence>
<dbReference type="GO" id="GO:0035999">
    <property type="term" value="P:tetrahydrofolate interconversion"/>
    <property type="evidence" value="ECO:0007669"/>
    <property type="project" value="TreeGrafter"/>
</dbReference>